<dbReference type="EMBL" id="QJKD01000016">
    <property type="protein sequence ID" value="PXX48546.1"/>
    <property type="molecule type" value="Genomic_DNA"/>
</dbReference>
<evidence type="ECO:0000256" key="3">
    <source>
        <dbReference type="ARBA" id="ARBA00022578"/>
    </source>
</evidence>
<dbReference type="Proteomes" id="UP000248057">
    <property type="component" value="Unassembled WGS sequence"/>
</dbReference>
<protein>
    <submittedName>
        <fullName evidence="8">IS605 OrfB family transposase</fullName>
    </submittedName>
</protein>
<evidence type="ECO:0000259" key="7">
    <source>
        <dbReference type="Pfam" id="PF07282"/>
    </source>
</evidence>
<sequence length="371" mass="42390">MKSITITAKVKLYPTSEQMIILNKTLSVIRDVLNFVSAFVFGQEGIRYLELEHALYYPVRQQFGLRSQMTQSVFKTVLAKYKSMKSNGHPFSKVSFRNFEYDLVWNRDYSISGQSVSLNTLSGRLHIPFELKGMEHWFLAGGRFGTAKLIRKNRKYYLHIPVTLEAGNRNILNHIVGIDLGVNHLAVSFDDEGNTRFFSGRAVKEKRAKALALRKRLQACGTKSAKRKLKKLREKENRYVTAVNHAVTKALISQYGAGTLFIIEDLTGIRTATEHVRLKSRYVMVSWAFYQFREMLEYKAALSQSEVLAADPKYTSQSCPVCGNTTKANRNRKRHEFCCTVCGYRSNDDRTGAINIYRKGWNTLFAEACQA</sequence>
<dbReference type="GO" id="GO:0006310">
    <property type="term" value="P:DNA recombination"/>
    <property type="evidence" value="ECO:0007669"/>
    <property type="project" value="UniProtKB-KW"/>
</dbReference>
<dbReference type="InterPro" id="IPR001959">
    <property type="entry name" value="Transposase"/>
</dbReference>
<keyword evidence="3" id="KW-0815">Transposition</keyword>
<evidence type="ECO:0000256" key="2">
    <source>
        <dbReference type="ARBA" id="ARBA00011044"/>
    </source>
</evidence>
<proteinExistence type="inferred from homology"/>
<accession>A0A2V3XXH6</accession>
<dbReference type="AlphaFoldDB" id="A0A2V3XXH6"/>
<keyword evidence="5" id="KW-0233">DNA recombination</keyword>
<dbReference type="NCBIfam" id="NF040570">
    <property type="entry name" value="guided_TnpB"/>
    <property type="match status" value="1"/>
</dbReference>
<keyword evidence="4" id="KW-0238">DNA-binding</keyword>
<name>A0A2V3XXH6_9FIRM</name>
<keyword evidence="9" id="KW-1185">Reference proteome</keyword>
<evidence type="ECO:0000256" key="1">
    <source>
        <dbReference type="ARBA" id="ARBA00008761"/>
    </source>
</evidence>
<dbReference type="GO" id="GO:0032196">
    <property type="term" value="P:transposition"/>
    <property type="evidence" value="ECO:0007669"/>
    <property type="project" value="UniProtKB-KW"/>
</dbReference>
<evidence type="ECO:0000256" key="4">
    <source>
        <dbReference type="ARBA" id="ARBA00023125"/>
    </source>
</evidence>
<comment type="similarity">
    <text evidence="2">In the N-terminal section; belongs to the transposase 2 family.</text>
</comment>
<gene>
    <name evidence="8" type="ORF">DFR60_11621</name>
</gene>
<evidence type="ECO:0000313" key="8">
    <source>
        <dbReference type="EMBL" id="PXX48546.1"/>
    </source>
</evidence>
<organism evidence="8 9">
    <name type="scientific">Hungatella effluvii</name>
    <dbReference type="NCBI Taxonomy" id="1096246"/>
    <lineage>
        <taxon>Bacteria</taxon>
        <taxon>Bacillati</taxon>
        <taxon>Bacillota</taxon>
        <taxon>Clostridia</taxon>
        <taxon>Lachnospirales</taxon>
        <taxon>Lachnospiraceae</taxon>
        <taxon>Hungatella</taxon>
    </lineage>
</organism>
<evidence type="ECO:0000313" key="9">
    <source>
        <dbReference type="Proteomes" id="UP000248057"/>
    </source>
</evidence>
<dbReference type="GeneID" id="86063987"/>
<evidence type="ECO:0000259" key="6">
    <source>
        <dbReference type="Pfam" id="PF01385"/>
    </source>
</evidence>
<dbReference type="InterPro" id="IPR010095">
    <property type="entry name" value="Cas12f1-like_TNB"/>
</dbReference>
<dbReference type="PANTHER" id="PTHR30405">
    <property type="entry name" value="TRANSPOSASE"/>
    <property type="match status" value="1"/>
</dbReference>
<comment type="caution">
    <text evidence="8">The sequence shown here is derived from an EMBL/GenBank/DDBJ whole genome shotgun (WGS) entry which is preliminary data.</text>
</comment>
<reference evidence="8 9" key="1">
    <citation type="submission" date="2018-05" db="EMBL/GenBank/DDBJ databases">
        <title>Genomic Encyclopedia of Type Strains, Phase IV (KMG-IV): sequencing the most valuable type-strain genomes for metagenomic binning, comparative biology and taxonomic classification.</title>
        <authorList>
            <person name="Goeker M."/>
        </authorList>
    </citation>
    <scope>NUCLEOTIDE SEQUENCE [LARGE SCALE GENOMIC DNA]</scope>
    <source>
        <strain evidence="8 9">DSM 24995</strain>
    </source>
</reference>
<dbReference type="Pfam" id="PF07282">
    <property type="entry name" value="Cas12f1-like_TNB"/>
    <property type="match status" value="1"/>
</dbReference>
<comment type="similarity">
    <text evidence="1">In the C-terminal section; belongs to the transposase 35 family.</text>
</comment>
<evidence type="ECO:0000256" key="5">
    <source>
        <dbReference type="ARBA" id="ARBA00023172"/>
    </source>
</evidence>
<dbReference type="Pfam" id="PF01385">
    <property type="entry name" value="OrfB_IS605"/>
    <property type="match status" value="1"/>
</dbReference>
<dbReference type="NCBIfam" id="TIGR01766">
    <property type="entry name" value="IS200/IS605 family accessory protein TnpB-like domain"/>
    <property type="match status" value="1"/>
</dbReference>
<dbReference type="RefSeq" id="WP_110325127.1">
    <property type="nucleotide sequence ID" value="NZ_QJKD01000016.1"/>
</dbReference>
<dbReference type="GO" id="GO:0003677">
    <property type="term" value="F:DNA binding"/>
    <property type="evidence" value="ECO:0007669"/>
    <property type="project" value="UniProtKB-KW"/>
</dbReference>
<feature type="domain" description="Probable transposase IS891/IS1136/IS1341" evidence="6">
    <location>
        <begin position="161"/>
        <end position="257"/>
    </location>
</feature>
<feature type="domain" description="Cas12f1-like TNB" evidence="7">
    <location>
        <begin position="289"/>
        <end position="356"/>
    </location>
</feature>
<dbReference type="InterPro" id="IPR051399">
    <property type="entry name" value="RNA-guided_DNA_endo/Transpos"/>
</dbReference>
<dbReference type="PANTHER" id="PTHR30405:SF11">
    <property type="entry name" value="RNA-GUIDED DNA ENDONUCLEASE RV2885C-RELATED"/>
    <property type="match status" value="1"/>
</dbReference>